<organism evidence="1 2">
    <name type="scientific">Camelina sativa</name>
    <name type="common">False flax</name>
    <name type="synonym">Myagrum sativum</name>
    <dbReference type="NCBI Taxonomy" id="90675"/>
    <lineage>
        <taxon>Eukaryota</taxon>
        <taxon>Viridiplantae</taxon>
        <taxon>Streptophyta</taxon>
        <taxon>Embryophyta</taxon>
        <taxon>Tracheophyta</taxon>
        <taxon>Spermatophyta</taxon>
        <taxon>Magnoliopsida</taxon>
        <taxon>eudicotyledons</taxon>
        <taxon>Gunneridae</taxon>
        <taxon>Pentapetalae</taxon>
        <taxon>rosids</taxon>
        <taxon>malvids</taxon>
        <taxon>Brassicales</taxon>
        <taxon>Brassicaceae</taxon>
        <taxon>Camelineae</taxon>
        <taxon>Camelina</taxon>
    </lineage>
</organism>
<gene>
    <name evidence="2" type="primary">LOC109133099</name>
</gene>
<evidence type="ECO:0000313" key="2">
    <source>
        <dbReference type="RefSeq" id="XP_019101461.1"/>
    </source>
</evidence>
<reference evidence="2" key="2">
    <citation type="submission" date="2025-08" db="UniProtKB">
        <authorList>
            <consortium name="RefSeq"/>
        </authorList>
    </citation>
    <scope>IDENTIFICATION</scope>
    <source>
        <tissue evidence="2">Leaf</tissue>
    </source>
</reference>
<dbReference type="RefSeq" id="XP_019101461.1">
    <property type="nucleotide sequence ID" value="XM_019245916.1"/>
</dbReference>
<accession>A0ABM1RR23</accession>
<dbReference type="GeneID" id="109133099"/>
<evidence type="ECO:0000313" key="1">
    <source>
        <dbReference type="Proteomes" id="UP000694864"/>
    </source>
</evidence>
<keyword evidence="1" id="KW-1185">Reference proteome</keyword>
<reference evidence="1" key="1">
    <citation type="journal article" date="2014" name="Nat. Commun.">
        <title>The emerging biofuel crop Camelina sativa retains a highly undifferentiated hexaploid genome structure.</title>
        <authorList>
            <person name="Kagale S."/>
            <person name="Koh C."/>
            <person name="Nixon J."/>
            <person name="Bollina V."/>
            <person name="Clarke W.E."/>
            <person name="Tuteja R."/>
            <person name="Spillane C."/>
            <person name="Robinson S.J."/>
            <person name="Links M.G."/>
            <person name="Clarke C."/>
            <person name="Higgins E.E."/>
            <person name="Huebert T."/>
            <person name="Sharpe A.G."/>
            <person name="Parkin I.A."/>
        </authorList>
    </citation>
    <scope>NUCLEOTIDE SEQUENCE [LARGE SCALE GENOMIC DNA]</scope>
    <source>
        <strain evidence="1">cv. DH55</strain>
    </source>
</reference>
<sequence length="145" mass="16532">MLSLILVLNRSDHLLSCEFVQGGFLEANHHRSLLLLNFHTFLDGLIYNLSLCCFGRGIYDPHHHSPLFLGLVSINSILLLNHSPLFLGVLGKRVYDPILAPPTIVQAPRLQCGRFQEKALWECLCFLSLTFRFWMLLLPIIDGFD</sequence>
<proteinExistence type="predicted"/>
<protein>
    <submittedName>
        <fullName evidence="2">Uncharacterized protein LOC109133099</fullName>
    </submittedName>
</protein>
<dbReference type="Proteomes" id="UP000694864">
    <property type="component" value="Chromosome 5"/>
</dbReference>
<name>A0ABM1RR23_CAMSA</name>